<accession>A0A266QA67</accession>
<proteinExistence type="predicted"/>
<organism evidence="6 7">
    <name type="scientific">Cellvibrio mixtus</name>
    <dbReference type="NCBI Taxonomy" id="39650"/>
    <lineage>
        <taxon>Bacteria</taxon>
        <taxon>Pseudomonadati</taxon>
        <taxon>Pseudomonadota</taxon>
        <taxon>Gammaproteobacteria</taxon>
        <taxon>Cellvibrionales</taxon>
        <taxon>Cellvibrionaceae</taxon>
        <taxon>Cellvibrio</taxon>
    </lineage>
</organism>
<reference evidence="7" key="1">
    <citation type="submission" date="2017-05" db="EMBL/GenBank/DDBJ databases">
        <authorList>
            <person name="Barney B.M."/>
        </authorList>
    </citation>
    <scope>NUCLEOTIDE SEQUENCE [LARGE SCALE GENOMIC DNA]</scope>
    <source>
        <strain evidence="7">PSBB022</strain>
    </source>
</reference>
<evidence type="ECO:0000256" key="3">
    <source>
        <dbReference type="ARBA" id="ARBA00022553"/>
    </source>
</evidence>
<keyword evidence="4" id="KW-0472">Membrane</keyword>
<dbReference type="InterPro" id="IPR003594">
    <property type="entry name" value="HATPase_dom"/>
</dbReference>
<feature type="domain" description="Histidine kinase" evidence="5">
    <location>
        <begin position="225"/>
        <end position="457"/>
    </location>
</feature>
<comment type="catalytic activity">
    <reaction evidence="1">
        <text>ATP + protein L-histidine = ADP + protein N-phospho-L-histidine.</text>
        <dbReference type="EC" id="2.7.13.3"/>
    </reaction>
</comment>
<dbReference type="Pfam" id="PF16927">
    <property type="entry name" value="HisKA_7TM"/>
    <property type="match status" value="1"/>
</dbReference>
<comment type="caution">
    <text evidence="6">The sequence shown here is derived from an EMBL/GenBank/DDBJ whole genome shotgun (WGS) entry which is preliminary data.</text>
</comment>
<dbReference type="Gene3D" id="3.30.565.10">
    <property type="entry name" value="Histidine kinase-like ATPase, C-terminal domain"/>
    <property type="match status" value="1"/>
</dbReference>
<feature type="transmembrane region" description="Helical" evidence="4">
    <location>
        <begin position="94"/>
        <end position="111"/>
    </location>
</feature>
<dbReference type="PROSITE" id="PS50109">
    <property type="entry name" value="HIS_KIN"/>
    <property type="match status" value="1"/>
</dbReference>
<dbReference type="GO" id="GO:0000155">
    <property type="term" value="F:phosphorelay sensor kinase activity"/>
    <property type="evidence" value="ECO:0007669"/>
    <property type="project" value="InterPro"/>
</dbReference>
<keyword evidence="4" id="KW-1133">Transmembrane helix</keyword>
<dbReference type="InterPro" id="IPR036097">
    <property type="entry name" value="HisK_dim/P_sf"/>
</dbReference>
<evidence type="ECO:0000259" key="5">
    <source>
        <dbReference type="PROSITE" id="PS50109"/>
    </source>
</evidence>
<dbReference type="InterPro" id="IPR036890">
    <property type="entry name" value="HATPase_C_sf"/>
</dbReference>
<feature type="transmembrane region" description="Helical" evidence="4">
    <location>
        <begin position="29"/>
        <end position="50"/>
    </location>
</feature>
<evidence type="ECO:0000256" key="2">
    <source>
        <dbReference type="ARBA" id="ARBA00012438"/>
    </source>
</evidence>
<dbReference type="CDD" id="cd00075">
    <property type="entry name" value="HATPase"/>
    <property type="match status" value="1"/>
</dbReference>
<feature type="transmembrane region" description="Helical" evidence="4">
    <location>
        <begin position="62"/>
        <end position="82"/>
    </location>
</feature>
<dbReference type="SUPFAM" id="SSF47384">
    <property type="entry name" value="Homodimeric domain of signal transducing histidine kinase"/>
    <property type="match status" value="1"/>
</dbReference>
<gene>
    <name evidence="6" type="ORF">CBP51_07120</name>
</gene>
<keyword evidence="4" id="KW-0812">Transmembrane</keyword>
<name>A0A266QA67_9GAMM</name>
<keyword evidence="7" id="KW-1185">Reference proteome</keyword>
<dbReference type="EC" id="2.7.13.3" evidence="2"/>
<dbReference type="Gene3D" id="1.10.287.130">
    <property type="match status" value="1"/>
</dbReference>
<dbReference type="InterPro" id="IPR003661">
    <property type="entry name" value="HisK_dim/P_dom"/>
</dbReference>
<feature type="transmembrane region" description="Helical" evidence="4">
    <location>
        <begin position="191"/>
        <end position="211"/>
    </location>
</feature>
<keyword evidence="3" id="KW-0597">Phosphoprotein</keyword>
<dbReference type="AlphaFoldDB" id="A0A266QA67"/>
<dbReference type="InterPro" id="IPR031621">
    <property type="entry name" value="HisKA_7TM"/>
</dbReference>
<dbReference type="PANTHER" id="PTHR43547">
    <property type="entry name" value="TWO-COMPONENT HISTIDINE KINASE"/>
    <property type="match status" value="1"/>
</dbReference>
<sequence length="457" mass="51817">MYSILPAIVAFLFLFFGLYVAHSKGLNRVTAAFLILCITTFFWQFVWAILFQVENEKLAQNLIDLGWLLILFLPTSLFHFLVELTGQQHHKRKVYASYIFSIFLAATHVTTDLVINGNYHYFWGFYPKAGIFHILHVLQTATVVVYGLYLAYQKQKLVQAGEKTKLQYCSVALLIFSLSAVDYLCNYGVEFYPPGVVFIAVGLGLIALATVRYHAMDDSRMLVASIAHEMRTPLASLKLQSRMLTDYLPELILGYNQARDSGLLRQPMNEQTLTHLGRTAKILEREVVQANHAIDMLMALTTSHYLNEKDFKHFSMKECVELAVSRVPYKNDAEKIVSVDVKSDFVVLASNEFLTFVLINLIKNSLDALRGKERGSIKITIIADAEGNRLEFLDNGIGIDEKILPHIFDRFFTTKDRGNNSGVGLTFCRKVMESFGGNITCESKLGEYTLFTLTFKK</sequence>
<dbReference type="InterPro" id="IPR005467">
    <property type="entry name" value="His_kinase_dom"/>
</dbReference>
<evidence type="ECO:0000256" key="1">
    <source>
        <dbReference type="ARBA" id="ARBA00000085"/>
    </source>
</evidence>
<dbReference type="Proteomes" id="UP000216101">
    <property type="component" value="Unassembled WGS sequence"/>
</dbReference>
<dbReference type="CDD" id="cd00082">
    <property type="entry name" value="HisKA"/>
    <property type="match status" value="1"/>
</dbReference>
<evidence type="ECO:0000313" key="7">
    <source>
        <dbReference type="Proteomes" id="UP000216101"/>
    </source>
</evidence>
<feature type="transmembrane region" description="Helical" evidence="4">
    <location>
        <begin position="164"/>
        <end position="185"/>
    </location>
</feature>
<dbReference type="Pfam" id="PF02518">
    <property type="entry name" value="HATPase_c"/>
    <property type="match status" value="1"/>
</dbReference>
<dbReference type="SMART" id="SM00387">
    <property type="entry name" value="HATPase_c"/>
    <property type="match status" value="1"/>
</dbReference>
<dbReference type="EMBL" id="NHNI01000001">
    <property type="protein sequence ID" value="OZY86774.1"/>
    <property type="molecule type" value="Genomic_DNA"/>
</dbReference>
<dbReference type="PRINTS" id="PR00344">
    <property type="entry name" value="BCTRLSENSOR"/>
</dbReference>
<dbReference type="PANTHER" id="PTHR43547:SF2">
    <property type="entry name" value="HYBRID SIGNAL TRANSDUCTION HISTIDINE KINASE C"/>
    <property type="match status" value="1"/>
</dbReference>
<feature type="transmembrane region" description="Helical" evidence="4">
    <location>
        <begin position="6"/>
        <end position="22"/>
    </location>
</feature>
<dbReference type="SUPFAM" id="SSF55874">
    <property type="entry name" value="ATPase domain of HSP90 chaperone/DNA topoisomerase II/histidine kinase"/>
    <property type="match status" value="1"/>
</dbReference>
<dbReference type="InterPro" id="IPR004358">
    <property type="entry name" value="Sig_transdc_His_kin-like_C"/>
</dbReference>
<evidence type="ECO:0000313" key="6">
    <source>
        <dbReference type="EMBL" id="OZY86774.1"/>
    </source>
</evidence>
<feature type="transmembrane region" description="Helical" evidence="4">
    <location>
        <begin position="131"/>
        <end position="152"/>
    </location>
</feature>
<dbReference type="RefSeq" id="WP_094984369.1">
    <property type="nucleotide sequence ID" value="NZ_NHNI01000001.1"/>
</dbReference>
<protein>
    <recommendedName>
        <fullName evidence="2">histidine kinase</fullName>
        <ecNumber evidence="2">2.7.13.3</ecNumber>
    </recommendedName>
</protein>
<evidence type="ECO:0000256" key="4">
    <source>
        <dbReference type="SAM" id="Phobius"/>
    </source>
</evidence>